<dbReference type="PANTHER" id="PTHR11851:SF224">
    <property type="entry name" value="PROCESSING PROTEASE"/>
    <property type="match status" value="1"/>
</dbReference>
<dbReference type="Pfam" id="PF00675">
    <property type="entry name" value="Peptidase_M16"/>
    <property type="match status" value="1"/>
</dbReference>
<evidence type="ECO:0000256" key="1">
    <source>
        <dbReference type="SAM" id="SignalP"/>
    </source>
</evidence>
<gene>
    <name evidence="4" type="ORF">GM668_23800</name>
</gene>
<dbReference type="InterPro" id="IPR011249">
    <property type="entry name" value="Metalloenz_LuxS/M16"/>
</dbReference>
<comment type="caution">
    <text evidence="4">The sequence shown here is derived from an EMBL/GenBank/DDBJ whole genome shotgun (WGS) entry which is preliminary data.</text>
</comment>
<sequence>MKKLMIAAAVTAAVAGAPAALAKQGKAAAAAAAPVAAGMPAYGADKPLPVPNIARKTLANGLEVWVVPRNGVPRVDYVLAVRGAGFAADDAQHPGFAGLLASLLNEGTAARSSRAIAEAAQALGGSVGGSTSQDGITVSANALASGAAGMMKLLAEVARTPSFPDTEVALAKANALQSLKVAETQPGFRADRALSRVIYGEHPYARTTGTVESINSTDAALLRAEHAKRFRPDRALLVITGRLSEKEAMQMAEAAFGGWKATGDALPPTPAARTSAEPARLLLERPGSVQSTVRLGRPGAPATVAEQVPLRLASTILGGGFSSRVNLNLREDKGYTYGASAGARLFREGGAIIGGADVRNEVSGKALAEFFKEYRKLGEELVSDDEMRMNKRYVAGTYLITNQMQRAVAGTLANNWLIGLPPEFLGQYVPKVQQVTAEQVRDIGKKYFDPATQSIVVVGDKAAIAEQLKEFGEFTVTDK</sequence>
<dbReference type="InterPro" id="IPR007863">
    <property type="entry name" value="Peptidase_M16_C"/>
</dbReference>
<feature type="domain" description="Peptidase M16 N-terminal" evidence="2">
    <location>
        <begin position="84"/>
        <end position="208"/>
    </location>
</feature>
<feature type="chain" id="PRO_5026881691" evidence="1">
    <location>
        <begin position="23"/>
        <end position="479"/>
    </location>
</feature>
<dbReference type="Gene3D" id="3.30.830.10">
    <property type="entry name" value="Metalloenzyme, LuxS/M16 peptidase-like"/>
    <property type="match status" value="2"/>
</dbReference>
<accession>A0A6L6Q5C2</accession>
<dbReference type="InterPro" id="IPR050361">
    <property type="entry name" value="MPP/UQCRC_Complex"/>
</dbReference>
<name>A0A6L6Q5C2_9BURK</name>
<evidence type="ECO:0000313" key="4">
    <source>
        <dbReference type="EMBL" id="MTW05103.1"/>
    </source>
</evidence>
<dbReference type="GO" id="GO:0046872">
    <property type="term" value="F:metal ion binding"/>
    <property type="evidence" value="ECO:0007669"/>
    <property type="project" value="InterPro"/>
</dbReference>
<dbReference type="AlphaFoldDB" id="A0A6L6Q5C2"/>
<dbReference type="OrthoDB" id="9811314at2"/>
<dbReference type="EMBL" id="WNLA01000020">
    <property type="protein sequence ID" value="MTW05103.1"/>
    <property type="molecule type" value="Genomic_DNA"/>
</dbReference>
<dbReference type="SUPFAM" id="SSF63411">
    <property type="entry name" value="LuxS/MPP-like metallohydrolase"/>
    <property type="match status" value="2"/>
</dbReference>
<feature type="signal peptide" evidence="1">
    <location>
        <begin position="1"/>
        <end position="22"/>
    </location>
</feature>
<evidence type="ECO:0000259" key="2">
    <source>
        <dbReference type="Pfam" id="PF00675"/>
    </source>
</evidence>
<dbReference type="RefSeq" id="WP_155441452.1">
    <property type="nucleotide sequence ID" value="NZ_WNLA01000020.1"/>
</dbReference>
<dbReference type="Pfam" id="PF05193">
    <property type="entry name" value="Peptidase_M16_C"/>
    <property type="match status" value="1"/>
</dbReference>
<protein>
    <submittedName>
        <fullName evidence="4">Insulinase family protein</fullName>
    </submittedName>
</protein>
<keyword evidence="1" id="KW-0732">Signal</keyword>
<feature type="domain" description="Peptidase M16 C-terminal" evidence="3">
    <location>
        <begin position="222"/>
        <end position="391"/>
    </location>
</feature>
<dbReference type="Proteomes" id="UP000484015">
    <property type="component" value="Unassembled WGS sequence"/>
</dbReference>
<proteinExistence type="predicted"/>
<reference evidence="4 5" key="1">
    <citation type="submission" date="2019-11" db="EMBL/GenBank/DDBJ databases">
        <title>Type strains purchased from KCTC, JCM and DSMZ.</title>
        <authorList>
            <person name="Lu H."/>
        </authorList>
    </citation>
    <scope>NUCLEOTIDE SEQUENCE [LARGE SCALE GENOMIC DNA]</scope>
    <source>
        <strain evidence="4 5">KCTC 42409</strain>
    </source>
</reference>
<dbReference type="PANTHER" id="PTHR11851">
    <property type="entry name" value="METALLOPROTEASE"/>
    <property type="match status" value="1"/>
</dbReference>
<evidence type="ECO:0000313" key="5">
    <source>
        <dbReference type="Proteomes" id="UP000484015"/>
    </source>
</evidence>
<keyword evidence="5" id="KW-1185">Reference proteome</keyword>
<organism evidence="4 5">
    <name type="scientific">Pseudoduganella ginsengisoli</name>
    <dbReference type="NCBI Taxonomy" id="1462440"/>
    <lineage>
        <taxon>Bacteria</taxon>
        <taxon>Pseudomonadati</taxon>
        <taxon>Pseudomonadota</taxon>
        <taxon>Betaproteobacteria</taxon>
        <taxon>Burkholderiales</taxon>
        <taxon>Oxalobacteraceae</taxon>
        <taxon>Telluria group</taxon>
        <taxon>Pseudoduganella</taxon>
    </lineage>
</organism>
<evidence type="ECO:0000259" key="3">
    <source>
        <dbReference type="Pfam" id="PF05193"/>
    </source>
</evidence>
<dbReference type="InterPro" id="IPR011765">
    <property type="entry name" value="Pept_M16_N"/>
</dbReference>